<dbReference type="InterPro" id="IPR023302">
    <property type="entry name" value="Pept_S9A_N"/>
</dbReference>
<evidence type="ECO:0000256" key="1">
    <source>
        <dbReference type="ARBA" id="ARBA00005228"/>
    </source>
</evidence>
<keyword evidence="4" id="KW-1185">Reference proteome</keyword>
<feature type="domain" description="Peptidase S9A N-terminal" evidence="2">
    <location>
        <begin position="42"/>
        <end position="231"/>
    </location>
</feature>
<keyword evidence="3" id="KW-0645">Protease</keyword>
<dbReference type="PANTHER" id="PTHR11757:SF19">
    <property type="entry name" value="PROLYL ENDOPEPTIDASE-LIKE"/>
    <property type="match status" value="1"/>
</dbReference>
<evidence type="ECO:0000259" key="2">
    <source>
        <dbReference type="Pfam" id="PF02897"/>
    </source>
</evidence>
<dbReference type="AlphaFoldDB" id="A0A2P4XHT8"/>
<comment type="caution">
    <text evidence="3">The sequence shown here is derived from an EMBL/GenBank/DDBJ whole genome shotgun (WGS) entry which is preliminary data.</text>
</comment>
<reference evidence="3 4" key="1">
    <citation type="journal article" date="2017" name="Genome Biol. Evol.">
        <title>Phytophthora megakarya and P. palmivora, closely related causal agents of cacao black pod rot, underwent increases in genome sizes and gene numbers by different mechanisms.</title>
        <authorList>
            <person name="Ali S.S."/>
            <person name="Shao J."/>
            <person name="Lary D.J."/>
            <person name="Kronmiller B."/>
            <person name="Shen D."/>
            <person name="Strem M.D."/>
            <person name="Amoako-Attah I."/>
            <person name="Akrofi A.Y."/>
            <person name="Begoude B.A."/>
            <person name="Ten Hoopen G.M."/>
            <person name="Coulibaly K."/>
            <person name="Kebe B.I."/>
            <person name="Melnick R.L."/>
            <person name="Guiltinan M.J."/>
            <person name="Tyler B.M."/>
            <person name="Meinhardt L.W."/>
            <person name="Bailey B.A."/>
        </authorList>
    </citation>
    <scope>NUCLEOTIDE SEQUENCE [LARGE SCALE GENOMIC DNA]</scope>
    <source>
        <strain evidence="4">sbr112.9</strain>
    </source>
</reference>
<keyword evidence="3" id="KW-0378">Hydrolase</keyword>
<sequence length="245" mass="28592">MMRVAMRLLDGATRPSALSRRQFHSSVLLKQQLGCFTAADSSWEWLKDPENPRLQRFLKLERNYLANQLTKPKFRKVERAFNVELRNRLLREDFSIPECIGKFEYFMRQASGENFPVYYRKLRSAESDATSTKEEVVLNQNVEPSLNHGFQFVSGMKISPDATQLLLVMENDDEQCRAVLRDLKSGKLQPLTNVTNIKNVEWSSSSSPNRVFYYTKVDGHGRPFAVYRYNLMTHSQELLKWKVQK</sequence>
<dbReference type="OrthoDB" id="248387at2759"/>
<dbReference type="GO" id="GO:0006508">
    <property type="term" value="P:proteolysis"/>
    <property type="evidence" value="ECO:0007669"/>
    <property type="project" value="UniProtKB-KW"/>
</dbReference>
<organism evidence="3 4">
    <name type="scientific">Phytophthora palmivora</name>
    <dbReference type="NCBI Taxonomy" id="4796"/>
    <lineage>
        <taxon>Eukaryota</taxon>
        <taxon>Sar</taxon>
        <taxon>Stramenopiles</taxon>
        <taxon>Oomycota</taxon>
        <taxon>Peronosporomycetes</taxon>
        <taxon>Peronosporales</taxon>
        <taxon>Peronosporaceae</taxon>
        <taxon>Phytophthora</taxon>
    </lineage>
</organism>
<proteinExistence type="inferred from homology"/>
<dbReference type="Pfam" id="PF02897">
    <property type="entry name" value="Peptidase_S9_N"/>
    <property type="match status" value="1"/>
</dbReference>
<dbReference type="PANTHER" id="PTHR11757">
    <property type="entry name" value="PROTEASE FAMILY S9A OLIGOPEPTIDASE"/>
    <property type="match status" value="1"/>
</dbReference>
<gene>
    <name evidence="3" type="ORF">PHPALM_19231</name>
</gene>
<evidence type="ECO:0000313" key="3">
    <source>
        <dbReference type="EMBL" id="POM65111.1"/>
    </source>
</evidence>
<dbReference type="EMBL" id="NCKW01010580">
    <property type="protein sequence ID" value="POM65111.1"/>
    <property type="molecule type" value="Genomic_DNA"/>
</dbReference>
<protein>
    <submittedName>
        <fullName evidence="3">Serine protease family S09A</fullName>
    </submittedName>
</protein>
<evidence type="ECO:0000313" key="4">
    <source>
        <dbReference type="Proteomes" id="UP000237271"/>
    </source>
</evidence>
<name>A0A2P4XHT8_9STRA</name>
<comment type="similarity">
    <text evidence="1">Belongs to the peptidase S9A family.</text>
</comment>
<dbReference type="GO" id="GO:0004252">
    <property type="term" value="F:serine-type endopeptidase activity"/>
    <property type="evidence" value="ECO:0007669"/>
    <property type="project" value="InterPro"/>
</dbReference>
<dbReference type="InterPro" id="IPR051543">
    <property type="entry name" value="Serine_Peptidase_S9A"/>
</dbReference>
<dbReference type="Proteomes" id="UP000237271">
    <property type="component" value="Unassembled WGS sequence"/>
</dbReference>
<dbReference type="SUPFAM" id="SSF50993">
    <property type="entry name" value="Peptidase/esterase 'gauge' domain"/>
    <property type="match status" value="1"/>
</dbReference>
<accession>A0A2P4XHT8</accession>
<dbReference type="Gene3D" id="2.130.10.120">
    <property type="entry name" value="Prolyl oligopeptidase, N-terminal domain"/>
    <property type="match status" value="1"/>
</dbReference>